<protein>
    <submittedName>
        <fullName evidence="1">Uncharacterized protein</fullName>
    </submittedName>
</protein>
<dbReference type="EMBL" id="BGZK01000236">
    <property type="protein sequence ID" value="GBP30679.1"/>
    <property type="molecule type" value="Genomic_DNA"/>
</dbReference>
<keyword evidence="2" id="KW-1185">Reference proteome</keyword>
<evidence type="ECO:0000313" key="2">
    <source>
        <dbReference type="Proteomes" id="UP000299102"/>
    </source>
</evidence>
<gene>
    <name evidence="1" type="ORF">EVAR_75900_1</name>
</gene>
<reference evidence="1 2" key="1">
    <citation type="journal article" date="2019" name="Commun. Biol.">
        <title>The bagworm genome reveals a unique fibroin gene that provides high tensile strength.</title>
        <authorList>
            <person name="Kono N."/>
            <person name="Nakamura H."/>
            <person name="Ohtoshi R."/>
            <person name="Tomita M."/>
            <person name="Numata K."/>
            <person name="Arakawa K."/>
        </authorList>
    </citation>
    <scope>NUCLEOTIDE SEQUENCE [LARGE SCALE GENOMIC DNA]</scope>
</reference>
<evidence type="ECO:0000313" key="1">
    <source>
        <dbReference type="EMBL" id="GBP30679.1"/>
    </source>
</evidence>
<dbReference type="Proteomes" id="UP000299102">
    <property type="component" value="Unassembled WGS sequence"/>
</dbReference>
<accession>A0A4C1UWM9</accession>
<name>A0A4C1UWM9_EUMVA</name>
<dbReference type="AlphaFoldDB" id="A0A4C1UWM9"/>
<proteinExistence type="predicted"/>
<comment type="caution">
    <text evidence="1">The sequence shown here is derived from an EMBL/GenBank/DDBJ whole genome shotgun (WGS) entry which is preliminary data.</text>
</comment>
<organism evidence="1 2">
    <name type="scientific">Eumeta variegata</name>
    <name type="common">Bagworm moth</name>
    <name type="synonym">Eumeta japonica</name>
    <dbReference type="NCBI Taxonomy" id="151549"/>
    <lineage>
        <taxon>Eukaryota</taxon>
        <taxon>Metazoa</taxon>
        <taxon>Ecdysozoa</taxon>
        <taxon>Arthropoda</taxon>
        <taxon>Hexapoda</taxon>
        <taxon>Insecta</taxon>
        <taxon>Pterygota</taxon>
        <taxon>Neoptera</taxon>
        <taxon>Endopterygota</taxon>
        <taxon>Lepidoptera</taxon>
        <taxon>Glossata</taxon>
        <taxon>Ditrysia</taxon>
        <taxon>Tineoidea</taxon>
        <taxon>Psychidae</taxon>
        <taxon>Oiketicinae</taxon>
        <taxon>Eumeta</taxon>
    </lineage>
</organism>
<sequence length="244" mass="28029">MSRNRQRTTAKAVWTEKYLQSDKTAIAREAIEAIVAHHYIDNFLESFDSIEQAIRIAMKVQNIYRKANFHLKKWTSYRKKVIAVFDPRAENAREVKLNDGDHGEKVFTRHTRNADGRKSARRALLITSIPRLELQAAILYNRLGKTVSEALARERNVCAPGTHALRRRACAFLIKDLYNYDAELSTSTVVASDGQLCIKRPLLYNSGSTYARRMVTAYVDTEYVIHYLKGMPTLESTKQIFSKR</sequence>